<dbReference type="Proteomes" id="UP000504606">
    <property type="component" value="Unplaced"/>
</dbReference>
<protein>
    <recommendedName>
        <fullName evidence="3">Tektin</fullName>
    </recommendedName>
</protein>
<keyword evidence="4" id="KW-0175">Coiled coil</keyword>
<dbReference type="GO" id="GO:0005930">
    <property type="term" value="C:axoneme"/>
    <property type="evidence" value="ECO:0007669"/>
    <property type="project" value="UniProtKB-SubCell"/>
</dbReference>
<dbReference type="RefSeq" id="XP_026272589.1">
    <property type="nucleotide sequence ID" value="XM_026416804.2"/>
</dbReference>
<reference evidence="6" key="1">
    <citation type="submission" date="2025-08" db="UniProtKB">
        <authorList>
            <consortium name="RefSeq"/>
        </authorList>
    </citation>
    <scope>IDENTIFICATION</scope>
    <source>
        <tissue evidence="6">Whole organism</tissue>
    </source>
</reference>
<dbReference type="GO" id="GO:0060271">
    <property type="term" value="P:cilium assembly"/>
    <property type="evidence" value="ECO:0007669"/>
    <property type="project" value="UniProtKB-UniRule"/>
</dbReference>
<keyword evidence="3" id="KW-0282">Flagellum</keyword>
<accession>A0A6J1RUA9</accession>
<organism evidence="5 6">
    <name type="scientific">Frankliniella occidentalis</name>
    <name type="common">Western flower thrips</name>
    <name type="synonym">Euthrips occidentalis</name>
    <dbReference type="NCBI Taxonomy" id="133901"/>
    <lineage>
        <taxon>Eukaryota</taxon>
        <taxon>Metazoa</taxon>
        <taxon>Ecdysozoa</taxon>
        <taxon>Arthropoda</taxon>
        <taxon>Hexapoda</taxon>
        <taxon>Insecta</taxon>
        <taxon>Pterygota</taxon>
        <taxon>Neoptera</taxon>
        <taxon>Paraneoptera</taxon>
        <taxon>Thysanoptera</taxon>
        <taxon>Terebrantia</taxon>
        <taxon>Thripoidea</taxon>
        <taxon>Thripidae</taxon>
        <taxon>Frankliniella</taxon>
    </lineage>
</organism>
<dbReference type="AlphaFoldDB" id="A0A6J1RUA9"/>
<dbReference type="GeneID" id="113202539"/>
<evidence type="ECO:0000313" key="6">
    <source>
        <dbReference type="RefSeq" id="XP_026272589.1"/>
    </source>
</evidence>
<dbReference type="InterPro" id="IPR000435">
    <property type="entry name" value="Tektins"/>
</dbReference>
<keyword evidence="2" id="KW-0963">Cytoplasm</keyword>
<sequence length="510" mass="58624">MTASVHRGADTVMYSQLQPWSQCGAPPCMEKVVGPPIPDRIASFYQTPRPHPWRPTLGYENVEVVPMPSLPVTNALVDPCYTPCGMATEPLRFPNLVTGNARNPQHAARAALYTRYTPFEWANSSLNQYNEADTNRNFSERLRCEAMRVMKETEEKTAVAQRESGRRLGERITDTTFWRNEVATELENMLAETSRLQDTRRALEKAIQDCEPPLHIAQENLYHREGRHGIDLVHDQVEQSLLSEVEQIRSCQCRLKQLHQRVCDQLRCSRAAQQELELDVKSKESALGIDNVAHTLNNFSRGINYYGGIEKYDNTLTTPDSWAENSNRNCQRSQNERIKSAQLRADADNLINTCSNEIWNSWGSTNNAFSRRVAETLEAKGKLQMHLHKVQKEIFDEEKNIELLRKAIIDKSKPLKVAHTRLEGRSHRRAVELCKDDAYNSLVLEVQELEHSLNQLHRKLEEAEAQHQQLLYTQSNLESDLRLKVNSLFIDREKCMGMRRSFPINATIKY</sequence>
<evidence type="ECO:0000256" key="1">
    <source>
        <dbReference type="ARBA" id="ARBA00007209"/>
    </source>
</evidence>
<dbReference type="InterPro" id="IPR048256">
    <property type="entry name" value="Tektin-like"/>
</dbReference>
<dbReference type="OrthoDB" id="9886517at2759"/>
<dbReference type="PRINTS" id="PR00511">
    <property type="entry name" value="TEKTIN"/>
</dbReference>
<comment type="subcellular location">
    <subcellularLocation>
        <location evidence="3">Cytoplasm</location>
        <location evidence="3">Cytoskeleton</location>
        <location evidence="3">Cilium axoneme</location>
    </subcellularLocation>
</comment>
<comment type="similarity">
    <text evidence="1 3">Belongs to the tektin family.</text>
</comment>
<dbReference type="Pfam" id="PF03148">
    <property type="entry name" value="Tektin"/>
    <property type="match status" value="1"/>
</dbReference>
<dbReference type="PANTHER" id="PTHR19960">
    <property type="entry name" value="TEKTIN"/>
    <property type="match status" value="1"/>
</dbReference>
<keyword evidence="3" id="KW-0966">Cell projection</keyword>
<keyword evidence="3" id="KW-0969">Cilium</keyword>
<proteinExistence type="inferred from homology"/>
<dbReference type="GO" id="GO:0015630">
    <property type="term" value="C:microtubule cytoskeleton"/>
    <property type="evidence" value="ECO:0007669"/>
    <property type="project" value="UniProtKB-UniRule"/>
</dbReference>
<name>A0A6J1RUA9_FRAOC</name>
<evidence type="ECO:0000256" key="3">
    <source>
        <dbReference type="RuleBase" id="RU367040"/>
    </source>
</evidence>
<evidence type="ECO:0000256" key="4">
    <source>
        <dbReference type="SAM" id="Coils"/>
    </source>
</evidence>
<dbReference type="KEGG" id="foc:113202539"/>
<dbReference type="GO" id="GO:0060294">
    <property type="term" value="P:cilium movement involved in cell motility"/>
    <property type="evidence" value="ECO:0007669"/>
    <property type="project" value="UniProtKB-UniRule"/>
</dbReference>
<dbReference type="GO" id="GO:0005634">
    <property type="term" value="C:nucleus"/>
    <property type="evidence" value="ECO:0007669"/>
    <property type="project" value="TreeGrafter"/>
</dbReference>
<keyword evidence="5" id="KW-1185">Reference proteome</keyword>
<gene>
    <name evidence="6" type="primary">LOC113202539</name>
</gene>
<evidence type="ECO:0000313" key="5">
    <source>
        <dbReference type="Proteomes" id="UP000504606"/>
    </source>
</evidence>
<evidence type="ECO:0000256" key="2">
    <source>
        <dbReference type="ARBA" id="ARBA00022490"/>
    </source>
</evidence>
<feature type="coiled-coil region" evidence="4">
    <location>
        <begin position="439"/>
        <end position="480"/>
    </location>
</feature>
<dbReference type="PANTHER" id="PTHR19960:SF11">
    <property type="entry name" value="TEKTIN"/>
    <property type="match status" value="1"/>
</dbReference>